<comment type="pathway">
    <text evidence="5">Amino-acid biosynthesis.</text>
</comment>
<evidence type="ECO:0000256" key="1">
    <source>
        <dbReference type="ARBA" id="ARBA00007970"/>
    </source>
</evidence>
<organism evidence="7 8">
    <name type="scientific">Hwanghaeella grinnelliae</name>
    <dbReference type="NCBI Taxonomy" id="2500179"/>
    <lineage>
        <taxon>Bacteria</taxon>
        <taxon>Pseudomonadati</taxon>
        <taxon>Pseudomonadota</taxon>
        <taxon>Alphaproteobacteria</taxon>
        <taxon>Rhodospirillales</taxon>
        <taxon>Rhodospirillaceae</taxon>
        <taxon>Hwanghaeella</taxon>
    </lineage>
</organism>
<evidence type="ECO:0000256" key="2">
    <source>
        <dbReference type="ARBA" id="ARBA00022576"/>
    </source>
</evidence>
<dbReference type="AlphaFoldDB" id="A0A437QGH8"/>
<gene>
    <name evidence="7" type="ORF">EOI86_21115</name>
</gene>
<protein>
    <submittedName>
        <fullName evidence="7">Aminotransferase class I/II-fold pyridoxal phosphate-dependent enzyme</fullName>
    </submittedName>
</protein>
<evidence type="ECO:0000256" key="4">
    <source>
        <dbReference type="ARBA" id="ARBA00022898"/>
    </source>
</evidence>
<dbReference type="PANTHER" id="PTHR43643:SF3">
    <property type="entry name" value="HISTIDINOL-PHOSPHATE AMINOTRANSFERASE"/>
    <property type="match status" value="1"/>
</dbReference>
<dbReference type="RefSeq" id="WP_127767689.1">
    <property type="nucleotide sequence ID" value="NZ_SADE01000004.1"/>
</dbReference>
<accession>A0A437QGH8</accession>
<dbReference type="InterPro" id="IPR015421">
    <property type="entry name" value="PyrdxlP-dep_Trfase_major"/>
</dbReference>
<dbReference type="GO" id="GO:0008483">
    <property type="term" value="F:transaminase activity"/>
    <property type="evidence" value="ECO:0007669"/>
    <property type="project" value="UniProtKB-KW"/>
</dbReference>
<comment type="similarity">
    <text evidence="1">Belongs to the class-II pyridoxal-phosphate-dependent aminotransferase family. Histidinol-phosphate aminotransferase subfamily.</text>
</comment>
<dbReference type="OrthoDB" id="9809616at2"/>
<dbReference type="Gene3D" id="3.40.640.10">
    <property type="entry name" value="Type I PLP-dependent aspartate aminotransferase-like (Major domain)"/>
    <property type="match status" value="1"/>
</dbReference>
<dbReference type="SUPFAM" id="SSF53383">
    <property type="entry name" value="PLP-dependent transferases"/>
    <property type="match status" value="1"/>
</dbReference>
<proteinExistence type="inferred from homology"/>
<dbReference type="GO" id="GO:0030170">
    <property type="term" value="F:pyridoxal phosphate binding"/>
    <property type="evidence" value="ECO:0007669"/>
    <property type="project" value="InterPro"/>
</dbReference>
<evidence type="ECO:0000313" key="7">
    <source>
        <dbReference type="EMBL" id="RVU33659.1"/>
    </source>
</evidence>
<dbReference type="Gene3D" id="3.90.1150.10">
    <property type="entry name" value="Aspartate Aminotransferase, domain 1"/>
    <property type="match status" value="1"/>
</dbReference>
<name>A0A437QGH8_9PROT</name>
<keyword evidence="8" id="KW-1185">Reference proteome</keyword>
<keyword evidence="2 7" id="KW-0032">Aminotransferase</keyword>
<feature type="domain" description="Aminotransferase class I/classII large" evidence="6">
    <location>
        <begin position="29"/>
        <end position="361"/>
    </location>
</feature>
<evidence type="ECO:0000256" key="3">
    <source>
        <dbReference type="ARBA" id="ARBA00022679"/>
    </source>
</evidence>
<evidence type="ECO:0000313" key="8">
    <source>
        <dbReference type="Proteomes" id="UP000287447"/>
    </source>
</evidence>
<dbReference type="InterPro" id="IPR004839">
    <property type="entry name" value="Aminotransferase_I/II_large"/>
</dbReference>
<sequence length="367" mass="38620">MSPRAHPHLLDLPILPIGESSVPGAKRIVPLANNEATEPPSAAAQEAARKAMAGANFYPSVTHAELKSAIGAAYGVDPAKVVCGNGSSEIIALLAQAYAGLGDEVIIGRHGYLYFSICARMAGAAPVYAVSAGNANHLSFGLQAALDAVTPKTRIVFLDNPCNPLGTYVSRNDLRTFRDKLPEDVLLVIDGAYADYATADDFDPGDDLVLAGENTVVLRTFSKIYGLAGLRVGWAHAPASVEEVLNKVMRPGNLSSVSLAASEAAAKEQALVVNRRKRNQLARDAFAASLEADLGFTVLPSQANFLLVTPPPNAPMDASALYEGLMAEGVLVRQMGPYQLPDSLRISVGTDEEMNIALAAIKMLEAA</sequence>
<dbReference type="PANTHER" id="PTHR43643">
    <property type="entry name" value="HISTIDINOL-PHOSPHATE AMINOTRANSFERASE 2"/>
    <property type="match status" value="1"/>
</dbReference>
<dbReference type="Pfam" id="PF00155">
    <property type="entry name" value="Aminotran_1_2"/>
    <property type="match status" value="1"/>
</dbReference>
<comment type="caution">
    <text evidence="7">The sequence shown here is derived from an EMBL/GenBank/DDBJ whole genome shotgun (WGS) entry which is preliminary data.</text>
</comment>
<reference evidence="8" key="1">
    <citation type="submission" date="2019-01" db="EMBL/GenBank/DDBJ databases">
        <title>Gri0909 isolated from a small marine red alga.</title>
        <authorList>
            <person name="Kim J."/>
            <person name="Jeong S.E."/>
            <person name="Jeon C.O."/>
        </authorList>
    </citation>
    <scope>NUCLEOTIDE SEQUENCE [LARGE SCALE GENOMIC DNA]</scope>
    <source>
        <strain evidence="8">Gri0909</strain>
    </source>
</reference>
<evidence type="ECO:0000259" key="6">
    <source>
        <dbReference type="Pfam" id="PF00155"/>
    </source>
</evidence>
<dbReference type="InterPro" id="IPR015424">
    <property type="entry name" value="PyrdxlP-dep_Trfase"/>
</dbReference>
<evidence type="ECO:0000256" key="5">
    <source>
        <dbReference type="ARBA" id="ARBA00029440"/>
    </source>
</evidence>
<dbReference type="CDD" id="cd00609">
    <property type="entry name" value="AAT_like"/>
    <property type="match status" value="1"/>
</dbReference>
<dbReference type="Proteomes" id="UP000287447">
    <property type="component" value="Unassembled WGS sequence"/>
</dbReference>
<keyword evidence="3 7" id="KW-0808">Transferase</keyword>
<dbReference type="EMBL" id="SADE01000004">
    <property type="protein sequence ID" value="RVU33659.1"/>
    <property type="molecule type" value="Genomic_DNA"/>
</dbReference>
<keyword evidence="4" id="KW-0663">Pyridoxal phosphate</keyword>
<dbReference type="InterPro" id="IPR050106">
    <property type="entry name" value="HistidinolP_aminotransfase"/>
</dbReference>
<dbReference type="InterPro" id="IPR015422">
    <property type="entry name" value="PyrdxlP-dep_Trfase_small"/>
</dbReference>